<dbReference type="InterPro" id="IPR011006">
    <property type="entry name" value="CheY-like_superfamily"/>
</dbReference>
<feature type="domain" description="HAMP" evidence="13">
    <location>
        <begin position="1291"/>
        <end position="1343"/>
    </location>
</feature>
<evidence type="ECO:0000256" key="6">
    <source>
        <dbReference type="ARBA" id="ARBA00022777"/>
    </source>
</evidence>
<feature type="domain" description="HAMP" evidence="13">
    <location>
        <begin position="371"/>
        <end position="423"/>
    </location>
</feature>
<dbReference type="Pfam" id="PF02518">
    <property type="entry name" value="HATPase_c"/>
    <property type="match status" value="1"/>
</dbReference>
<feature type="domain" description="HAMP" evidence="13">
    <location>
        <begin position="463"/>
        <end position="515"/>
    </location>
</feature>
<dbReference type="InterPro" id="IPR036097">
    <property type="entry name" value="HisK_dim/P_sf"/>
</dbReference>
<evidence type="ECO:0000256" key="3">
    <source>
        <dbReference type="ARBA" id="ARBA00012438"/>
    </source>
</evidence>
<dbReference type="InterPro" id="IPR001789">
    <property type="entry name" value="Sig_transdc_resp-reg_receiver"/>
</dbReference>
<keyword evidence="15" id="KW-1185">Reference proteome</keyword>
<protein>
    <recommendedName>
        <fullName evidence="3">histidine kinase</fullName>
        <ecNumber evidence="3">2.7.13.3</ecNumber>
    </recommendedName>
</protein>
<dbReference type="PROSITE" id="PS50885">
    <property type="entry name" value="HAMP"/>
    <property type="match status" value="16"/>
</dbReference>
<dbReference type="CDD" id="cd06225">
    <property type="entry name" value="HAMP"/>
    <property type="match status" value="14"/>
</dbReference>
<evidence type="ECO:0000259" key="12">
    <source>
        <dbReference type="PROSITE" id="PS50110"/>
    </source>
</evidence>
<evidence type="ECO:0000256" key="1">
    <source>
        <dbReference type="ARBA" id="ARBA00000085"/>
    </source>
</evidence>
<feature type="domain" description="HAMP" evidence="13">
    <location>
        <begin position="279"/>
        <end position="331"/>
    </location>
</feature>
<dbReference type="Pfam" id="PF13185">
    <property type="entry name" value="GAF_2"/>
    <property type="match status" value="1"/>
</dbReference>
<dbReference type="Gene3D" id="1.10.287.130">
    <property type="match status" value="1"/>
</dbReference>
<feature type="domain" description="HAMP" evidence="13">
    <location>
        <begin position="555"/>
        <end position="607"/>
    </location>
</feature>
<dbReference type="GO" id="GO:0016301">
    <property type="term" value="F:kinase activity"/>
    <property type="evidence" value="ECO:0007669"/>
    <property type="project" value="UniProtKB-KW"/>
</dbReference>
<dbReference type="PRINTS" id="PR00344">
    <property type="entry name" value="BCTRLSENSOR"/>
</dbReference>
<organism evidence="14 15">
    <name type="scientific">Myxococcus virescens</name>
    <dbReference type="NCBI Taxonomy" id="83456"/>
    <lineage>
        <taxon>Bacteria</taxon>
        <taxon>Pseudomonadati</taxon>
        <taxon>Myxococcota</taxon>
        <taxon>Myxococcia</taxon>
        <taxon>Myxococcales</taxon>
        <taxon>Cystobacterineae</taxon>
        <taxon>Myxococcaceae</taxon>
        <taxon>Myxococcus</taxon>
    </lineage>
</organism>
<dbReference type="InterPro" id="IPR036890">
    <property type="entry name" value="HATPase_C_sf"/>
</dbReference>
<feature type="domain" description="HAMP" evidence="13">
    <location>
        <begin position="1383"/>
        <end position="1435"/>
    </location>
</feature>
<dbReference type="InterPro" id="IPR005467">
    <property type="entry name" value="His_kinase_dom"/>
</dbReference>
<dbReference type="EC" id="2.7.13.3" evidence="3"/>
<dbReference type="SUPFAM" id="SSF55781">
    <property type="entry name" value="GAF domain-like"/>
    <property type="match status" value="1"/>
</dbReference>
<evidence type="ECO:0000256" key="4">
    <source>
        <dbReference type="ARBA" id="ARBA00022553"/>
    </source>
</evidence>
<dbReference type="SUPFAM" id="SSF47384">
    <property type="entry name" value="Homodimeric domain of signal transducing histidine kinase"/>
    <property type="match status" value="1"/>
</dbReference>
<feature type="domain" description="HAMP" evidence="13">
    <location>
        <begin position="182"/>
        <end position="239"/>
    </location>
</feature>
<feature type="domain" description="HAMP" evidence="13">
    <location>
        <begin position="1475"/>
        <end position="1527"/>
    </location>
</feature>
<comment type="catalytic activity">
    <reaction evidence="1">
        <text>ATP + protein L-histidine = ADP + protein N-phospho-L-histidine.</text>
        <dbReference type="EC" id="2.7.13.3"/>
    </reaction>
</comment>
<accession>A0ABY0MK27</accession>
<evidence type="ECO:0000259" key="13">
    <source>
        <dbReference type="PROSITE" id="PS50885"/>
    </source>
</evidence>
<feature type="domain" description="HAMP" evidence="13">
    <location>
        <begin position="1107"/>
        <end position="1159"/>
    </location>
</feature>
<feature type="region of interest" description="Disordered" evidence="10">
    <location>
        <begin position="1"/>
        <end position="95"/>
    </location>
</feature>
<feature type="domain" description="Response regulatory" evidence="12">
    <location>
        <begin position="2211"/>
        <end position="2330"/>
    </location>
</feature>
<dbReference type="InterPro" id="IPR003660">
    <property type="entry name" value="HAMP_dom"/>
</dbReference>
<evidence type="ECO:0000313" key="15">
    <source>
        <dbReference type="Proteomes" id="UP000198717"/>
    </source>
</evidence>
<evidence type="ECO:0000256" key="8">
    <source>
        <dbReference type="PROSITE-ProRule" id="PRU00169"/>
    </source>
</evidence>
<keyword evidence="7" id="KW-0902">Two-component regulatory system</keyword>
<dbReference type="Gene3D" id="1.10.8.500">
    <property type="entry name" value="HAMP domain in histidine kinase"/>
    <property type="match status" value="1"/>
</dbReference>
<dbReference type="SUPFAM" id="SSF55874">
    <property type="entry name" value="ATPase domain of HSP90 chaperone/DNA topoisomerase II/histidine kinase"/>
    <property type="match status" value="1"/>
</dbReference>
<feature type="region of interest" description="Disordered" evidence="10">
    <location>
        <begin position="2016"/>
        <end position="2059"/>
    </location>
</feature>
<feature type="domain" description="Histidine kinase" evidence="11">
    <location>
        <begin position="1780"/>
        <end position="2013"/>
    </location>
</feature>
<feature type="compositionally biased region" description="Basic residues" evidence="10">
    <location>
        <begin position="70"/>
        <end position="79"/>
    </location>
</feature>
<dbReference type="InterPro" id="IPR029016">
    <property type="entry name" value="GAF-like_dom_sf"/>
</dbReference>
<feature type="compositionally biased region" description="Polar residues" evidence="10">
    <location>
        <begin position="1"/>
        <end position="12"/>
    </location>
</feature>
<feature type="domain" description="HAMP" evidence="13">
    <location>
        <begin position="923"/>
        <end position="975"/>
    </location>
</feature>
<evidence type="ECO:0000313" key="14">
    <source>
        <dbReference type="EMBL" id="SDD71000.1"/>
    </source>
</evidence>
<dbReference type="Pfam" id="PF00512">
    <property type="entry name" value="HisKA"/>
    <property type="match status" value="1"/>
</dbReference>
<dbReference type="InterPro" id="IPR003661">
    <property type="entry name" value="HisK_dim/P_dom"/>
</dbReference>
<gene>
    <name evidence="14" type="ORF">SAMN04488504_102369</name>
</gene>
<dbReference type="Pfam" id="PF18947">
    <property type="entry name" value="HAMP_2"/>
    <property type="match status" value="1"/>
</dbReference>
<feature type="domain" description="HAMP" evidence="13">
    <location>
        <begin position="89"/>
        <end position="142"/>
    </location>
</feature>
<dbReference type="CDD" id="cd00082">
    <property type="entry name" value="HisKA"/>
    <property type="match status" value="1"/>
</dbReference>
<dbReference type="Proteomes" id="UP000198717">
    <property type="component" value="Unassembled WGS sequence"/>
</dbReference>
<dbReference type="SMART" id="SM00304">
    <property type="entry name" value="HAMP"/>
    <property type="match status" value="16"/>
</dbReference>
<evidence type="ECO:0000256" key="7">
    <source>
        <dbReference type="ARBA" id="ARBA00023012"/>
    </source>
</evidence>
<keyword evidence="6 14" id="KW-0418">Kinase</keyword>
<dbReference type="Pfam" id="PF00072">
    <property type="entry name" value="Response_reg"/>
    <property type="match status" value="3"/>
</dbReference>
<reference evidence="14 15" key="1">
    <citation type="submission" date="2016-10" db="EMBL/GenBank/DDBJ databases">
        <authorList>
            <person name="Varghese N."/>
            <person name="Submissions S."/>
        </authorList>
    </citation>
    <scope>NUCLEOTIDE SEQUENCE [LARGE SCALE GENOMIC DNA]</scope>
    <source>
        <strain evidence="14 15">DSM 2260</strain>
    </source>
</reference>
<evidence type="ECO:0000256" key="9">
    <source>
        <dbReference type="SAM" id="Coils"/>
    </source>
</evidence>
<dbReference type="RefSeq" id="WP_090487976.1">
    <property type="nucleotide sequence ID" value="NZ_FNAJ01000002.1"/>
</dbReference>
<comment type="subcellular location">
    <subcellularLocation>
        <location evidence="2">Membrane</location>
    </subcellularLocation>
</comment>
<dbReference type="PROSITE" id="PS50110">
    <property type="entry name" value="RESPONSE_REGULATORY"/>
    <property type="match status" value="3"/>
</dbReference>
<comment type="caution">
    <text evidence="14">The sequence shown here is derived from an EMBL/GenBank/DDBJ whole genome shotgun (WGS) entry which is preliminary data.</text>
</comment>
<name>A0ABY0MK27_9BACT</name>
<feature type="domain" description="Response regulatory" evidence="12">
    <location>
        <begin position="2359"/>
        <end position="2476"/>
    </location>
</feature>
<dbReference type="InterPro" id="IPR003018">
    <property type="entry name" value="GAF"/>
</dbReference>
<dbReference type="Gene3D" id="1.10.287.950">
    <property type="entry name" value="Methyl-accepting chemotaxis protein"/>
    <property type="match status" value="1"/>
</dbReference>
<keyword evidence="5" id="KW-0808">Transferase</keyword>
<dbReference type="SUPFAM" id="SSF52172">
    <property type="entry name" value="CheY-like"/>
    <property type="match status" value="3"/>
</dbReference>
<dbReference type="Pfam" id="PF00672">
    <property type="entry name" value="HAMP"/>
    <property type="match status" value="14"/>
</dbReference>
<feature type="modified residue" description="4-aspartylphosphate" evidence="8">
    <location>
        <position position="2261"/>
    </location>
</feature>
<feature type="modified residue" description="4-aspartylphosphate" evidence="8">
    <location>
        <position position="2409"/>
    </location>
</feature>
<feature type="domain" description="HAMP" evidence="13">
    <location>
        <begin position="831"/>
        <end position="883"/>
    </location>
</feature>
<feature type="compositionally biased region" description="Pro residues" evidence="10">
    <location>
        <begin position="2024"/>
        <end position="2052"/>
    </location>
</feature>
<dbReference type="Gene3D" id="3.30.565.10">
    <property type="entry name" value="Histidine kinase-like ATPase, C-terminal domain"/>
    <property type="match status" value="1"/>
</dbReference>
<feature type="domain" description="HAMP" evidence="13">
    <location>
        <begin position="1015"/>
        <end position="1067"/>
    </location>
</feature>
<proteinExistence type="predicted"/>
<dbReference type="CDD" id="cd16922">
    <property type="entry name" value="HATPase_EvgS-ArcB-TorS-like"/>
    <property type="match status" value="1"/>
</dbReference>
<evidence type="ECO:0000256" key="10">
    <source>
        <dbReference type="SAM" id="MobiDB-lite"/>
    </source>
</evidence>
<feature type="coiled-coil region" evidence="9">
    <location>
        <begin position="1697"/>
        <end position="1770"/>
    </location>
</feature>
<evidence type="ECO:0000256" key="5">
    <source>
        <dbReference type="ARBA" id="ARBA00022679"/>
    </source>
</evidence>
<dbReference type="SMART" id="SM00387">
    <property type="entry name" value="HATPase_c"/>
    <property type="match status" value="1"/>
</dbReference>
<dbReference type="Gene3D" id="3.40.50.2300">
    <property type="match status" value="3"/>
</dbReference>
<keyword evidence="4 8" id="KW-0597">Phosphoprotein</keyword>
<dbReference type="SMART" id="SM00448">
    <property type="entry name" value="REC"/>
    <property type="match status" value="3"/>
</dbReference>
<feature type="domain" description="HAMP" evidence="13">
    <location>
        <begin position="739"/>
        <end position="791"/>
    </location>
</feature>
<dbReference type="Gene3D" id="1.20.120.1530">
    <property type="match status" value="8"/>
</dbReference>
<feature type="domain" description="HAMP" evidence="13">
    <location>
        <begin position="1199"/>
        <end position="1251"/>
    </location>
</feature>
<evidence type="ECO:0000259" key="11">
    <source>
        <dbReference type="PROSITE" id="PS50109"/>
    </source>
</evidence>
<dbReference type="CDD" id="cd00156">
    <property type="entry name" value="REC"/>
    <property type="match status" value="1"/>
</dbReference>
<feature type="modified residue" description="4-aspartylphosphate" evidence="8">
    <location>
        <position position="2139"/>
    </location>
</feature>
<dbReference type="CDD" id="cd17546">
    <property type="entry name" value="REC_hyHK_CKI1_RcsC-like"/>
    <property type="match status" value="1"/>
</dbReference>
<keyword evidence="9" id="KW-0175">Coiled coil</keyword>
<dbReference type="SMART" id="SM00388">
    <property type="entry name" value="HisKA"/>
    <property type="match status" value="1"/>
</dbReference>
<sequence>MDDTKVPQSPSNGRKRASARKPSGNGTSRPEAPTREVAPSEHPAANRLRGDRGRTRSTSPADLEVAAPKPARRNGRGRGARASTPRGQGRGGHPLQPLLAALRSVHGGDFSVRLPGGDADPVMEEIASAFNAVVSLNATLTQEVVRVERVVGREGRMGERVSLGDVRGDWAHSINSINSLIGDLVQPTTEVARVLVAVAQGDLTQKMALEIDGQPVKGEFLRIGTTVNAMLDQLNSFAAEVTRVAREVGSDGKLGGQAEVRGVSGVWKDLTDNVNLMANNLTAQVRNIAEVSTAVANGDLSKKITVDARGEVFELKSTINTMVDQLNGFASEVTRVAREVGTEGKLGGQAAVPGVSGTWKDLTDNVNFMASNLTTQVRGIVKVVTAVANGDLTQKLMVPSQGEIAALGATLNAMTDTLNVFAQQVTSVARTVGVEGKLGAQAQVPGAAGTWKDLTDNVNLMANNLTAQVRNIGEVTTAVAKGDLSKKITVDVRGEVLELKDTINTMVDQLRAFASEVTRVAREVGTDGKLGGQADVKGVGGVWKDLTDNVNYMASNLTTQVRNIALVTTSVANGDLSKKITVDARGEILELKNTINTMVDQLNSFASEVTRVAREVGTHGKLGGQAEVRGVSGTWKDLTDNVNVMAVNLTTQVRGIAKVVTAVANGDLTQRLKMEAKGEVAELADTINAMTQTLSIFAQQVTDVARTVGVEGKLGAQAVVPGVAGTWKDLTNNVNLLANNLTDQVRNIAEVTTAVAKGDLSRKITVDAKGEVLELKSTINTMVDQLNSFAAEVTRVAKEVGTEGKLGGQAEVRGVSGVWKDLTDNVNFMAVNLTTQVRGIVRVVTAVANGDLNQKLTMDAKGEIAALADTINAMTQTLSIFAQQVTDVARTVGVEGKLGAQAEVPGVAGTWKDLTNNVNLLANNLTAQVRNIAEVTTAVANGDLSKKITVDAKGEVLELKSTINTMVDQLRAFAAEVTRVAKEVGTEGKLGGQADVKDLSGVWKDLTDNVNVLAGNLTDQVRNIAKVTTAVANGDLSQKITVSVKGEVLELKNTINTMVDQLRAFASEVTRVAKEVGTEGKLGGQAAVPGVAGTWKDLTDNVNVLAGNLTDQVRNIAKVTTAVANGDLSQKISVEARGEILELKSTINTMVDQLRAFAAEVTRVAKEVGTDGKLGGQAAVPGVAGTWKDLTDNVNSMASNLTAQVRNIALVTTAVANGDLSKKITVDAKGEILELKDTINIMVDQLNSFSAEVTRVAREVGTEGKLGGQAEVRGVSGVWKDLTDNVNFMARNLTTQVRGIVKVVTAVANGDLKQKLAVEAKGEVAALAETINNMTDTLGTFAEQVSTVAREVGVEGKLGGQARVPGVAGTWKDLTDNVNFMASNLTTQVRGIVKVVTAVANGDLTQKLAVEAKGEVAALAETINNMTDTLGTFADQVTTVAREVGIEGKLGGQARVPGARGTWRQLTDNVNQLAGTLTSQLRAISDVATAVTKGDLTRSITVVAEGEVAALKDNINQMIVNLRETTQKNQEQDWLKTNLAKFSGMMQGQKSLDAVSRLIMSELTPLVSAHHGAFFLVDGAEAGTPLLKLTSTYAYRERKHIANRFRFGEGLVGQCALERKTILLTQVPEDYITISSGLGEAAPLNIIVLPVLFEGEVKAVIELASFHAFSAIHQIFLDQLTETIGVVLNMIIANMRTEQLLLQSQDLTQELQSQSKELTQQQEALKRSNIELEEKATLLEEQNRRVEEKNNEVERARVSLEEKAEQLTVISKYKSEFLANMSHELRTPLNSLLILAKLLSDNKDGNLSTKQVEYANTIYASGGDLLSLINEILDLSKVEAGKMQVEPRDIVLTELNQFIERSFLPVAEQKGLSFTVEVGPGAPRHIRTDPQRLQQVLKNLLSNAFKFTDEGSVQLKVKLAEVGTHFDHEVLRRSRYVLGFAVSDTGIGIARDKQRLIFEAFQQADGSTARKYGGTGLGLSISREIAKLLGGEIQVTSEPGRGSTFTLYLPPEYVSPEEEGLPSIPSPYEPPPRLPPPPASESPRAEPPPAPPVVDSGHVLDAALPPPIESLLTPVAVEDDRDHIREGDRVLLLIEDDVKFARIMVQMAREKGFKALVATRGDTGLSMANEFQPHAITLDIQLPVVDGWSVLDRLKRNPRTRHIPVHVISVMDKNQGNSQGAFGYLTKPVSKEGLERVFNQLASFLERKERRLLLVEDDDVQRDSLVKLLSEGGDVEVTAVATGEEVLENLETGEFDCVVIDLMLPDTDGIRLVEEVKTQNRFRDLPIVIYTGKELTPKDEARLRRYTGSVILKSGTKSPEQLLSDTALFLHRLDQNLPPRARAALAQRNEKDTELSAKKVLVVDDDMRNIFALTSVLENHGMQVVFAENGRAAIEMLEQHRDVDIVLMDVMMPEMDGYETMRAIRKDLKYSSLPIIAVTAKALKDDREKCMAAGASDYLPKPVDTDKLLELIRLWVTA</sequence>
<dbReference type="InterPro" id="IPR003594">
    <property type="entry name" value="HATPase_dom"/>
</dbReference>
<dbReference type="PROSITE" id="PS50109">
    <property type="entry name" value="HIS_KIN"/>
    <property type="match status" value="1"/>
</dbReference>
<dbReference type="SUPFAM" id="SSF58104">
    <property type="entry name" value="Methyl-accepting chemotaxis protein (MCP) signaling domain"/>
    <property type="match status" value="5"/>
</dbReference>
<dbReference type="Gene3D" id="3.30.450.40">
    <property type="match status" value="1"/>
</dbReference>
<feature type="domain" description="HAMP" evidence="13">
    <location>
        <begin position="647"/>
        <end position="699"/>
    </location>
</feature>
<dbReference type="PANTHER" id="PTHR45339">
    <property type="entry name" value="HYBRID SIGNAL TRANSDUCTION HISTIDINE KINASE J"/>
    <property type="match status" value="1"/>
</dbReference>
<feature type="domain" description="Response regulatory" evidence="12">
    <location>
        <begin position="2090"/>
        <end position="2202"/>
    </location>
</feature>
<dbReference type="EMBL" id="FNAJ01000002">
    <property type="protein sequence ID" value="SDD71000.1"/>
    <property type="molecule type" value="Genomic_DNA"/>
</dbReference>
<evidence type="ECO:0000256" key="2">
    <source>
        <dbReference type="ARBA" id="ARBA00004370"/>
    </source>
</evidence>
<dbReference type="PANTHER" id="PTHR45339:SF1">
    <property type="entry name" value="HYBRID SIGNAL TRANSDUCTION HISTIDINE KINASE J"/>
    <property type="match status" value="1"/>
</dbReference>
<dbReference type="InterPro" id="IPR004358">
    <property type="entry name" value="Sig_transdc_His_kin-like_C"/>
</dbReference>